<dbReference type="InterPro" id="IPR043977">
    <property type="entry name" value="DUF5759"/>
</dbReference>
<accession>A0A6C0M417</accession>
<dbReference type="Pfam" id="PF19063">
    <property type="entry name" value="DUF5759"/>
    <property type="match status" value="1"/>
</dbReference>
<sequence length="124" mass="14622">MLKAKDVWDEQEERRERRMSAMRPVLSQLYGQIRKQAIHSPNAPYVVFEIPPYVFGYPLYQLAEAREYLTRTLTESGFLVWPVNEKYLLVSWVKQVSKSGTHRPPLIANYRPQVYDPSLLNLPR</sequence>
<evidence type="ECO:0000313" key="1">
    <source>
        <dbReference type="EMBL" id="QHU36534.1"/>
    </source>
</evidence>
<reference evidence="1" key="1">
    <citation type="journal article" date="2020" name="Nature">
        <title>Giant virus diversity and host interactions through global metagenomics.</title>
        <authorList>
            <person name="Schulz F."/>
            <person name="Roux S."/>
            <person name="Paez-Espino D."/>
            <person name="Jungbluth S."/>
            <person name="Walsh D.A."/>
            <person name="Denef V.J."/>
            <person name="McMahon K.D."/>
            <person name="Konstantinidis K.T."/>
            <person name="Eloe-Fadrosh E.A."/>
            <person name="Kyrpides N.C."/>
            <person name="Woyke T."/>
        </authorList>
    </citation>
    <scope>NUCLEOTIDE SEQUENCE</scope>
    <source>
        <strain evidence="1">GVMAG-S-1035231-58</strain>
    </source>
</reference>
<dbReference type="AlphaFoldDB" id="A0A6C0M417"/>
<dbReference type="EMBL" id="MN740639">
    <property type="protein sequence ID" value="QHU36534.1"/>
    <property type="molecule type" value="Genomic_DNA"/>
</dbReference>
<organism evidence="1">
    <name type="scientific">viral metagenome</name>
    <dbReference type="NCBI Taxonomy" id="1070528"/>
    <lineage>
        <taxon>unclassified sequences</taxon>
        <taxon>metagenomes</taxon>
        <taxon>organismal metagenomes</taxon>
    </lineage>
</organism>
<name>A0A6C0M417_9ZZZZ</name>
<proteinExistence type="predicted"/>
<protein>
    <submittedName>
        <fullName evidence="1">Uncharacterized protein</fullName>
    </submittedName>
</protein>